<protein>
    <submittedName>
        <fullName evidence="2">Endonuclease</fullName>
    </submittedName>
</protein>
<name>A0A7M1RTX3_9CAUD</name>
<dbReference type="InterPro" id="IPR027434">
    <property type="entry name" value="Homing_endonucl"/>
</dbReference>
<reference evidence="2 3" key="1">
    <citation type="submission" date="2020-07" db="EMBL/GenBank/DDBJ databases">
        <title>Taxonomic proposal: Crassvirales, a new order of highly abundant and diverse bacterial viruses.</title>
        <authorList>
            <person name="Shkoporov A.N."/>
            <person name="Stockdale S.R."/>
            <person name="Guerin E."/>
            <person name="Ross R.P."/>
            <person name="Hill C."/>
        </authorList>
    </citation>
    <scope>NUCLEOTIDE SEQUENCE [LARGE SCALE GENOMIC DNA]</scope>
</reference>
<dbReference type="KEGG" id="vg:65131184"/>
<dbReference type="RefSeq" id="YP_010112704.1">
    <property type="nucleotide sequence ID" value="NC_055894.1"/>
</dbReference>
<feature type="domain" description="DOD-type homing endonuclease" evidence="1">
    <location>
        <begin position="65"/>
        <end position="226"/>
    </location>
</feature>
<keyword evidence="2" id="KW-0255">Endonuclease</keyword>
<keyword evidence="2" id="KW-0540">Nuclease</keyword>
<dbReference type="Proteomes" id="UP000593734">
    <property type="component" value="Segment"/>
</dbReference>
<dbReference type="InterPro" id="IPR004042">
    <property type="entry name" value="Intein_endonuc_central"/>
</dbReference>
<dbReference type="SUPFAM" id="SSF55608">
    <property type="entry name" value="Homing endonucleases"/>
    <property type="match status" value="2"/>
</dbReference>
<dbReference type="EMBL" id="MT774401">
    <property type="protein sequence ID" value="QOR57252.1"/>
    <property type="molecule type" value="Genomic_DNA"/>
</dbReference>
<dbReference type="PROSITE" id="PS50819">
    <property type="entry name" value="INTEIN_ENDONUCLEASE"/>
    <property type="match status" value="1"/>
</dbReference>
<dbReference type="GO" id="GO:0004519">
    <property type="term" value="F:endonuclease activity"/>
    <property type="evidence" value="ECO:0007669"/>
    <property type="project" value="UniProtKB-KW"/>
</dbReference>
<evidence type="ECO:0000313" key="3">
    <source>
        <dbReference type="Proteomes" id="UP000593734"/>
    </source>
</evidence>
<dbReference type="GeneID" id="65131184"/>
<evidence type="ECO:0000259" key="1">
    <source>
        <dbReference type="PROSITE" id="PS50819"/>
    </source>
</evidence>
<evidence type="ECO:0000313" key="2">
    <source>
        <dbReference type="EMBL" id="QOR57252.1"/>
    </source>
</evidence>
<keyword evidence="2" id="KW-0378">Hydrolase</keyword>
<dbReference type="Gene3D" id="3.10.28.10">
    <property type="entry name" value="Homing endonucleases"/>
    <property type="match status" value="1"/>
</dbReference>
<sequence>MGDIVKEYIDTKCSVQFLAKKYKKDAMAISRAIKKAGYEVVNRQNLIKINEHIFDTIDTEEKAYWLGFLFADGNVSKRDNCFEMSLAEKDKEHLEKFNNFINHSRNIKLKKVKLNNKVFNAYRCSFNSKHFCDTLKQYGCVPQKSNILKFPNENIFSNKNLIKDFLRGYFDGDGCITHCNKEHTIIAIKICGTVEFLNKYQNYLPLNNHKITITRSVPELTFMGGSGFTICNFLYQNSTIYLERKYELYKQYCRSYKKLYELLESKIGEGCDANTEQTIDISQGSIAA</sequence>
<proteinExistence type="predicted"/>
<accession>A0A7M1RTX3</accession>
<organism evidence="2 3">
    <name type="scientific">uncultured phage cr6_1</name>
    <dbReference type="NCBI Taxonomy" id="2772085"/>
    <lineage>
        <taxon>Viruses</taxon>
        <taxon>Duplodnaviria</taxon>
        <taxon>Heunggongvirae</taxon>
        <taxon>Uroviricota</taxon>
        <taxon>Caudoviricetes</taxon>
        <taxon>Crassvirales</taxon>
        <taxon>Suoliviridae</taxon>
        <taxon>Bearivirinae</taxon>
        <taxon>Afonbuvirus</taxon>
        <taxon>Afonbuvirus faecalis</taxon>
    </lineage>
</organism>
<keyword evidence="3" id="KW-1185">Reference proteome</keyword>